<dbReference type="RefSeq" id="WP_087112320.1">
    <property type="nucleotide sequence ID" value="NZ_CBCSCN010000011.1"/>
</dbReference>
<keyword evidence="7" id="KW-0282">Flagellum</keyword>
<dbReference type="InterPro" id="IPR053967">
    <property type="entry name" value="LlgE_F_G-like_D1"/>
</dbReference>
<dbReference type="EMBL" id="FWPT01000009">
    <property type="protein sequence ID" value="SMA49874.1"/>
    <property type="molecule type" value="Genomic_DNA"/>
</dbReference>
<sequence length="228" mass="24845">MDSISVLSGALNADIQQLNLIGQNLSNVNTTAYKRQAFASVVDKTFNTDLLATPVRSQTVLEQGALTYTGNNFHVALDGSSFLAVRHNNSLSFTRKGELAVDGNGLLTLISGQKVQGQSGDIQLQPGGFTISEQGEVIQDGRVIDQFAQYQLTEQPLPIGSGLYQDVQAVQERDLSMVRQGFLEASNVNHLQEMVRLVETVRHYEASSQVLQGYNAILEEAVTNLAQF</sequence>
<dbReference type="NCBIfam" id="TIGR03506">
    <property type="entry name" value="FlgEFG_subfam"/>
    <property type="match status" value="1"/>
</dbReference>
<evidence type="ECO:0000259" key="6">
    <source>
        <dbReference type="Pfam" id="PF22692"/>
    </source>
</evidence>
<name>A0A1X7ANK2_9GAMM</name>
<dbReference type="Pfam" id="PF06429">
    <property type="entry name" value="Flg_bbr_C"/>
    <property type="match status" value="1"/>
</dbReference>
<feature type="domain" description="Flagellar hook protein FlgE/F/G-like D1" evidence="6">
    <location>
        <begin position="76"/>
        <end position="137"/>
    </location>
</feature>
<dbReference type="PANTHER" id="PTHR30435">
    <property type="entry name" value="FLAGELLAR PROTEIN"/>
    <property type="match status" value="1"/>
</dbReference>
<accession>A0A1X7ANK2</accession>
<evidence type="ECO:0000259" key="5">
    <source>
        <dbReference type="Pfam" id="PF06429"/>
    </source>
</evidence>
<dbReference type="GO" id="GO:0071978">
    <property type="term" value="P:bacterial-type flagellum-dependent swarming motility"/>
    <property type="evidence" value="ECO:0007669"/>
    <property type="project" value="TreeGrafter"/>
</dbReference>
<dbReference type="Proteomes" id="UP000196573">
    <property type="component" value="Unassembled WGS sequence"/>
</dbReference>
<evidence type="ECO:0000256" key="1">
    <source>
        <dbReference type="ARBA" id="ARBA00004117"/>
    </source>
</evidence>
<dbReference type="Pfam" id="PF22692">
    <property type="entry name" value="LlgE_F_G_D1"/>
    <property type="match status" value="1"/>
</dbReference>
<keyword evidence="3 4" id="KW-0975">Bacterial flagellum</keyword>
<feature type="domain" description="Flagellar basal-body/hook protein C-terminal" evidence="5">
    <location>
        <begin position="179"/>
        <end position="221"/>
    </location>
</feature>
<keyword evidence="7" id="KW-0969">Cilium</keyword>
<comment type="similarity">
    <text evidence="2 4">Belongs to the flagella basal body rod proteins family.</text>
</comment>
<dbReference type="InterPro" id="IPR037925">
    <property type="entry name" value="FlgE/F/G-like"/>
</dbReference>
<dbReference type="AlphaFoldDB" id="A0A1X7ANK2"/>
<evidence type="ECO:0000256" key="3">
    <source>
        <dbReference type="ARBA" id="ARBA00023143"/>
    </source>
</evidence>
<dbReference type="SUPFAM" id="SSF117143">
    <property type="entry name" value="Flagellar hook protein flgE"/>
    <property type="match status" value="1"/>
</dbReference>
<evidence type="ECO:0000256" key="2">
    <source>
        <dbReference type="ARBA" id="ARBA00009677"/>
    </source>
</evidence>
<evidence type="ECO:0000313" key="7">
    <source>
        <dbReference type="EMBL" id="SMA49874.1"/>
    </source>
</evidence>
<keyword evidence="7" id="KW-0966">Cell projection</keyword>
<gene>
    <name evidence="7" type="primary">flgG_3</name>
    <name evidence="7" type="ORF">EHSB41UT_03665</name>
</gene>
<dbReference type="InterPro" id="IPR020013">
    <property type="entry name" value="Flagellar_FlgE/F/G"/>
</dbReference>
<dbReference type="GO" id="GO:0009425">
    <property type="term" value="C:bacterial-type flagellum basal body"/>
    <property type="evidence" value="ECO:0007669"/>
    <property type="project" value="UniProtKB-SubCell"/>
</dbReference>
<keyword evidence="8" id="KW-1185">Reference proteome</keyword>
<comment type="subcellular location">
    <subcellularLocation>
        <location evidence="1 4">Bacterial flagellum basal body</location>
    </subcellularLocation>
</comment>
<organism evidence="7 8">
    <name type="scientific">Parendozoicomonas haliclonae</name>
    <dbReference type="NCBI Taxonomy" id="1960125"/>
    <lineage>
        <taxon>Bacteria</taxon>
        <taxon>Pseudomonadati</taxon>
        <taxon>Pseudomonadota</taxon>
        <taxon>Gammaproteobacteria</taxon>
        <taxon>Oceanospirillales</taxon>
        <taxon>Endozoicomonadaceae</taxon>
        <taxon>Parendozoicomonas</taxon>
    </lineage>
</organism>
<evidence type="ECO:0000256" key="4">
    <source>
        <dbReference type="RuleBase" id="RU362116"/>
    </source>
</evidence>
<dbReference type="InterPro" id="IPR010930">
    <property type="entry name" value="Flg_bb/hook_C_dom"/>
</dbReference>
<reference evidence="7 8" key="1">
    <citation type="submission" date="2017-03" db="EMBL/GenBank/DDBJ databases">
        <authorList>
            <person name="Afonso C.L."/>
            <person name="Miller P.J."/>
            <person name="Scott M.A."/>
            <person name="Spackman E."/>
            <person name="Goraichik I."/>
            <person name="Dimitrov K.M."/>
            <person name="Suarez D.L."/>
            <person name="Swayne D.E."/>
        </authorList>
    </citation>
    <scope>NUCLEOTIDE SEQUENCE [LARGE SCALE GENOMIC DNA]</scope>
    <source>
        <strain evidence="7">SB41UT1</strain>
    </source>
</reference>
<proteinExistence type="inferred from homology"/>
<dbReference type="PANTHER" id="PTHR30435:SF19">
    <property type="entry name" value="FLAGELLAR BASAL-BODY ROD PROTEIN FLGG"/>
    <property type="match status" value="1"/>
</dbReference>
<protein>
    <submittedName>
        <fullName evidence="7">Flagellar basal-body rod protein FlgG</fullName>
    </submittedName>
</protein>
<dbReference type="OrthoDB" id="8578401at2"/>
<evidence type="ECO:0000313" key="8">
    <source>
        <dbReference type="Proteomes" id="UP000196573"/>
    </source>
</evidence>